<dbReference type="OrthoDB" id="204405at2759"/>
<dbReference type="Proteomes" id="UP000000305">
    <property type="component" value="Unassembled WGS sequence"/>
</dbReference>
<dbReference type="GO" id="GO:0032981">
    <property type="term" value="P:mitochondrial respiratory chain complex I assembly"/>
    <property type="evidence" value="ECO:0000318"/>
    <property type="project" value="GO_Central"/>
</dbReference>
<keyword evidence="4" id="KW-0004">4Fe-4S</keyword>
<evidence type="ECO:0000313" key="10">
    <source>
        <dbReference type="EMBL" id="EFX71477.1"/>
    </source>
</evidence>
<name>E9H9X4_DAPPU</name>
<dbReference type="GO" id="GO:0045271">
    <property type="term" value="C:respiratory chain complex I"/>
    <property type="evidence" value="ECO:0000318"/>
    <property type="project" value="GO_Central"/>
</dbReference>
<dbReference type="InParanoid" id="E9H9X4"/>
<comment type="function">
    <text evidence="2">Core subunit of the mitochondrial membrane respiratory chain NADH dehydrogenase (Complex I) that is believed to belong to the minimal assembly required for catalysis. Complex I functions in the transfer of electrons from NADH to the respiratory chain. The immediate electron acceptor for the enzyme is believed to be ubiquinone.</text>
</comment>
<evidence type="ECO:0000256" key="3">
    <source>
        <dbReference type="ARBA" id="ARBA00010277"/>
    </source>
</evidence>
<keyword evidence="11" id="KW-1185">Reference proteome</keyword>
<dbReference type="InterPro" id="IPR017900">
    <property type="entry name" value="4Fe4S_Fe_S_CS"/>
</dbReference>
<keyword evidence="8" id="KW-0411">Iron-sulfur</keyword>
<dbReference type="GO" id="GO:0051539">
    <property type="term" value="F:4 iron, 4 sulfur cluster binding"/>
    <property type="evidence" value="ECO:0007669"/>
    <property type="project" value="UniProtKB-KW"/>
</dbReference>
<dbReference type="FunCoup" id="E9H9X4">
    <property type="interactions" value="1358"/>
</dbReference>
<keyword evidence="7" id="KW-0408">Iron</keyword>
<dbReference type="NCBIfam" id="NF004538">
    <property type="entry name" value="PRK05888.1-4"/>
    <property type="match status" value="1"/>
</dbReference>
<dbReference type="OMA" id="CMEMYFR"/>
<dbReference type="KEGG" id="dpx:DAPPUDRAFT_93364"/>
<evidence type="ECO:0000256" key="8">
    <source>
        <dbReference type="ARBA" id="ARBA00023014"/>
    </source>
</evidence>
<evidence type="ECO:0000256" key="2">
    <source>
        <dbReference type="ARBA" id="ARBA00003257"/>
    </source>
</evidence>
<proteinExistence type="inferred from homology"/>
<reference evidence="10 11" key="1">
    <citation type="journal article" date="2011" name="Science">
        <title>The ecoresponsive genome of Daphnia pulex.</title>
        <authorList>
            <person name="Colbourne J.K."/>
            <person name="Pfrender M.E."/>
            <person name="Gilbert D."/>
            <person name="Thomas W.K."/>
            <person name="Tucker A."/>
            <person name="Oakley T.H."/>
            <person name="Tokishita S."/>
            <person name="Aerts A."/>
            <person name="Arnold G.J."/>
            <person name="Basu M.K."/>
            <person name="Bauer D.J."/>
            <person name="Caceres C.E."/>
            <person name="Carmel L."/>
            <person name="Casola C."/>
            <person name="Choi J.H."/>
            <person name="Detter J.C."/>
            <person name="Dong Q."/>
            <person name="Dusheyko S."/>
            <person name="Eads B.D."/>
            <person name="Frohlich T."/>
            <person name="Geiler-Samerotte K.A."/>
            <person name="Gerlach D."/>
            <person name="Hatcher P."/>
            <person name="Jogdeo S."/>
            <person name="Krijgsveld J."/>
            <person name="Kriventseva E.V."/>
            <person name="Kultz D."/>
            <person name="Laforsch C."/>
            <person name="Lindquist E."/>
            <person name="Lopez J."/>
            <person name="Manak J.R."/>
            <person name="Muller J."/>
            <person name="Pangilinan J."/>
            <person name="Patwardhan R.P."/>
            <person name="Pitluck S."/>
            <person name="Pritham E.J."/>
            <person name="Rechtsteiner A."/>
            <person name="Rho M."/>
            <person name="Rogozin I.B."/>
            <person name="Sakarya O."/>
            <person name="Salamov A."/>
            <person name="Schaack S."/>
            <person name="Shapiro H."/>
            <person name="Shiga Y."/>
            <person name="Skalitzky C."/>
            <person name="Smith Z."/>
            <person name="Souvorov A."/>
            <person name="Sung W."/>
            <person name="Tang Z."/>
            <person name="Tsuchiya D."/>
            <person name="Tu H."/>
            <person name="Vos H."/>
            <person name="Wang M."/>
            <person name="Wolf Y.I."/>
            <person name="Yamagata H."/>
            <person name="Yamada T."/>
            <person name="Ye Y."/>
            <person name="Shaw J.R."/>
            <person name="Andrews J."/>
            <person name="Crease T.J."/>
            <person name="Tang H."/>
            <person name="Lucas S.M."/>
            <person name="Robertson H.M."/>
            <person name="Bork P."/>
            <person name="Koonin E.V."/>
            <person name="Zdobnov E.M."/>
            <person name="Grigoriev I.V."/>
            <person name="Lynch M."/>
            <person name="Boore J.L."/>
        </authorList>
    </citation>
    <scope>NUCLEOTIDE SEQUENCE [LARGE SCALE GENOMIC DNA]</scope>
</reference>
<comment type="similarity">
    <text evidence="3">Belongs to the complex I 23 kDa subunit family.</text>
</comment>
<protein>
    <recommendedName>
        <fullName evidence="9">4Fe-4S ferredoxin-type domain-containing protein</fullName>
    </recommendedName>
</protein>
<organism evidence="10 11">
    <name type="scientific">Daphnia pulex</name>
    <name type="common">Water flea</name>
    <dbReference type="NCBI Taxonomy" id="6669"/>
    <lineage>
        <taxon>Eukaryota</taxon>
        <taxon>Metazoa</taxon>
        <taxon>Ecdysozoa</taxon>
        <taxon>Arthropoda</taxon>
        <taxon>Crustacea</taxon>
        <taxon>Branchiopoda</taxon>
        <taxon>Diplostraca</taxon>
        <taxon>Cladocera</taxon>
        <taxon>Anomopoda</taxon>
        <taxon>Daphniidae</taxon>
        <taxon>Daphnia</taxon>
    </lineage>
</organism>
<evidence type="ECO:0000256" key="6">
    <source>
        <dbReference type="ARBA" id="ARBA00022967"/>
    </source>
</evidence>
<evidence type="ECO:0000259" key="9">
    <source>
        <dbReference type="PROSITE" id="PS51379"/>
    </source>
</evidence>
<evidence type="ECO:0000256" key="7">
    <source>
        <dbReference type="ARBA" id="ARBA00023004"/>
    </source>
</evidence>
<keyword evidence="5" id="KW-0479">Metal-binding</keyword>
<feature type="domain" description="4Fe-4S ferredoxin-type" evidence="9">
    <location>
        <begin position="114"/>
        <end position="143"/>
    </location>
</feature>
<dbReference type="InterPro" id="IPR010226">
    <property type="entry name" value="NADH_quinone_OxRdtase_chainI"/>
</dbReference>
<keyword evidence="6" id="KW-1278">Translocase</keyword>
<dbReference type="GO" id="GO:0006120">
    <property type="term" value="P:mitochondrial electron transport, NADH to ubiquinone"/>
    <property type="evidence" value="ECO:0000318"/>
    <property type="project" value="GO_Central"/>
</dbReference>
<dbReference type="InterPro" id="IPR017896">
    <property type="entry name" value="4Fe4S_Fe-S-bd"/>
</dbReference>
<dbReference type="PANTHER" id="PTHR10849">
    <property type="entry name" value="NADH DEHYDROGENASE UBIQUINONE IRON-SULFUR PROTEIN 8, MITOCHONDRIAL"/>
    <property type="match status" value="1"/>
</dbReference>
<dbReference type="PhylomeDB" id="E9H9X4"/>
<dbReference type="GO" id="GO:0046872">
    <property type="term" value="F:metal ion binding"/>
    <property type="evidence" value="ECO:0007669"/>
    <property type="project" value="UniProtKB-KW"/>
</dbReference>
<dbReference type="AlphaFoldDB" id="E9H9X4"/>
<accession>E9H9X4</accession>
<dbReference type="GO" id="GO:0016651">
    <property type="term" value="F:oxidoreductase activity, acting on NAD(P)H"/>
    <property type="evidence" value="ECO:0007669"/>
    <property type="project" value="InterPro"/>
</dbReference>
<comment type="cofactor">
    <cofactor evidence="1">
        <name>[4Fe-4S] cluster</name>
        <dbReference type="ChEBI" id="CHEBI:49883"/>
    </cofactor>
</comment>
<dbReference type="HOGENOM" id="CLU_067218_5_1_1"/>
<dbReference type="HAMAP" id="MF_01351">
    <property type="entry name" value="NDH1_NuoI"/>
    <property type="match status" value="1"/>
</dbReference>
<dbReference type="EMBL" id="GL732609">
    <property type="protein sequence ID" value="EFX71477.1"/>
    <property type="molecule type" value="Genomic_DNA"/>
</dbReference>
<dbReference type="STRING" id="6669.E9H9X4"/>
<dbReference type="NCBIfam" id="NF004539">
    <property type="entry name" value="PRK05888.1-5"/>
    <property type="match status" value="1"/>
</dbReference>
<dbReference type="Gene3D" id="3.30.70.3270">
    <property type="match status" value="1"/>
</dbReference>
<dbReference type="GO" id="GO:0005739">
    <property type="term" value="C:mitochondrion"/>
    <property type="evidence" value="ECO:0007669"/>
    <property type="project" value="UniProtKB-ARBA"/>
</dbReference>
<dbReference type="PROSITE" id="PS00198">
    <property type="entry name" value="4FE4S_FER_1"/>
    <property type="match status" value="1"/>
</dbReference>
<sequence>MQFRTTYKLVTDPLGSEPKTNQEIVDRAGDHLLLTEIFRGFGVTLAHFFKEPATINYPFEKGPLSPRFRGEHALRRYPSGEERCIACKLCEAICPAQAITIEAEPRADGSRRTTRYDIDMTKCIYCGFCQEACPVDAIVEGPNFEFSTETHEELMYNKEKLLNNGDKWEAEIAASLQADHLYR</sequence>
<evidence type="ECO:0000256" key="1">
    <source>
        <dbReference type="ARBA" id="ARBA00001966"/>
    </source>
</evidence>
<dbReference type="FunFam" id="3.30.70.3270:FF:000001">
    <property type="entry name" value="NADH-quinone oxidoreductase subunit I 1"/>
    <property type="match status" value="1"/>
</dbReference>
<dbReference type="PANTHER" id="PTHR10849:SF20">
    <property type="entry name" value="NADH DEHYDROGENASE [UBIQUINONE] IRON-SULFUR PROTEIN 8, MITOCHONDRIAL"/>
    <property type="match status" value="1"/>
</dbReference>
<gene>
    <name evidence="10" type="ORF">DAPPUDRAFT_93364</name>
</gene>
<dbReference type="PROSITE" id="PS51379">
    <property type="entry name" value="4FE4S_FER_2"/>
    <property type="match status" value="2"/>
</dbReference>
<dbReference type="NCBIfam" id="TIGR01971">
    <property type="entry name" value="NuoI"/>
    <property type="match status" value="1"/>
</dbReference>
<evidence type="ECO:0000256" key="5">
    <source>
        <dbReference type="ARBA" id="ARBA00022723"/>
    </source>
</evidence>
<evidence type="ECO:0000256" key="4">
    <source>
        <dbReference type="ARBA" id="ARBA00022485"/>
    </source>
</evidence>
<dbReference type="eggNOG" id="KOG3256">
    <property type="taxonomic scope" value="Eukaryota"/>
</dbReference>
<dbReference type="Pfam" id="PF12838">
    <property type="entry name" value="Fer4_7"/>
    <property type="match status" value="1"/>
</dbReference>
<feature type="domain" description="4Fe-4S ferredoxin-type" evidence="9">
    <location>
        <begin position="75"/>
        <end position="104"/>
    </location>
</feature>
<dbReference type="SUPFAM" id="SSF54862">
    <property type="entry name" value="4Fe-4S ferredoxins"/>
    <property type="match status" value="1"/>
</dbReference>
<evidence type="ECO:0000313" key="11">
    <source>
        <dbReference type="Proteomes" id="UP000000305"/>
    </source>
</evidence>